<evidence type="ECO:0000313" key="2">
    <source>
        <dbReference type="Proteomes" id="UP000821845"/>
    </source>
</evidence>
<comment type="caution">
    <text evidence="1">The sequence shown here is derived from an EMBL/GenBank/DDBJ whole genome shotgun (WGS) entry which is preliminary data.</text>
</comment>
<organism evidence="1 2">
    <name type="scientific">Hyalomma asiaticum</name>
    <name type="common">Tick</name>
    <dbReference type="NCBI Taxonomy" id="266040"/>
    <lineage>
        <taxon>Eukaryota</taxon>
        <taxon>Metazoa</taxon>
        <taxon>Ecdysozoa</taxon>
        <taxon>Arthropoda</taxon>
        <taxon>Chelicerata</taxon>
        <taxon>Arachnida</taxon>
        <taxon>Acari</taxon>
        <taxon>Parasitiformes</taxon>
        <taxon>Ixodida</taxon>
        <taxon>Ixodoidea</taxon>
        <taxon>Ixodidae</taxon>
        <taxon>Hyalomminae</taxon>
        <taxon>Hyalomma</taxon>
    </lineage>
</organism>
<reference evidence="1" key="1">
    <citation type="submission" date="2020-05" db="EMBL/GenBank/DDBJ databases">
        <title>Large-scale comparative analyses of tick genomes elucidate their genetic diversity and vector capacities.</title>
        <authorList>
            <person name="Jia N."/>
            <person name="Wang J."/>
            <person name="Shi W."/>
            <person name="Du L."/>
            <person name="Sun Y."/>
            <person name="Zhan W."/>
            <person name="Jiang J."/>
            <person name="Wang Q."/>
            <person name="Zhang B."/>
            <person name="Ji P."/>
            <person name="Sakyi L.B."/>
            <person name="Cui X."/>
            <person name="Yuan T."/>
            <person name="Jiang B."/>
            <person name="Yang W."/>
            <person name="Lam T.T.-Y."/>
            <person name="Chang Q."/>
            <person name="Ding S."/>
            <person name="Wang X."/>
            <person name="Zhu J."/>
            <person name="Ruan X."/>
            <person name="Zhao L."/>
            <person name="Wei J."/>
            <person name="Que T."/>
            <person name="Du C."/>
            <person name="Cheng J."/>
            <person name="Dai P."/>
            <person name="Han X."/>
            <person name="Huang E."/>
            <person name="Gao Y."/>
            <person name="Liu J."/>
            <person name="Shao H."/>
            <person name="Ye R."/>
            <person name="Li L."/>
            <person name="Wei W."/>
            <person name="Wang X."/>
            <person name="Wang C."/>
            <person name="Yang T."/>
            <person name="Huo Q."/>
            <person name="Li W."/>
            <person name="Guo W."/>
            <person name="Chen H."/>
            <person name="Zhou L."/>
            <person name="Ni X."/>
            <person name="Tian J."/>
            <person name="Zhou Y."/>
            <person name="Sheng Y."/>
            <person name="Liu T."/>
            <person name="Pan Y."/>
            <person name="Xia L."/>
            <person name="Li J."/>
            <person name="Zhao F."/>
            <person name="Cao W."/>
        </authorList>
    </citation>
    <scope>NUCLEOTIDE SEQUENCE</scope>
    <source>
        <strain evidence="1">Hyas-2018</strain>
    </source>
</reference>
<proteinExistence type="predicted"/>
<dbReference type="EMBL" id="CM023481">
    <property type="protein sequence ID" value="KAH6947151.1"/>
    <property type="molecule type" value="Genomic_DNA"/>
</dbReference>
<protein>
    <submittedName>
        <fullName evidence="1">Uncharacterized protein</fullName>
    </submittedName>
</protein>
<dbReference type="Proteomes" id="UP000821845">
    <property type="component" value="Chromosome 1"/>
</dbReference>
<keyword evidence="2" id="KW-1185">Reference proteome</keyword>
<accession>A0ACB7TM27</accession>
<sequence>MGHRQASDALVHRPLKTVNRIIRAFNKEGRIRDAPHRRRQRATTEEEDALMVAAVVGNPFHTAREVRELLDVGALVATGRRRLWNAGLKKTLAAQKPVLSASNKASRRQFAEALILWTAGDWGRVIFSDESNFTTRQDQRMPVWRTRGSRLAKIRFPCGYEPANAQGVAASGSACVNVWAVVSRHGLGPLHLIEGALTSQSYCSEILDDVFIPYAHSTFPNGDFLFQRDPAPVHTAKVVKEHTENRGIPVLSWPAKGADLNICDR</sequence>
<evidence type="ECO:0000313" key="1">
    <source>
        <dbReference type="EMBL" id="KAH6947151.1"/>
    </source>
</evidence>
<gene>
    <name evidence="1" type="ORF">HPB50_017224</name>
</gene>
<name>A0ACB7TM27_HYAAI</name>